<dbReference type="Gramene" id="KZM87001">
    <property type="protein sequence ID" value="KZM87001"/>
    <property type="gene ID" value="DCAR_024135"/>
</dbReference>
<name>A0A164T3G8_DAUCS</name>
<dbReference type="EMBL" id="CP093349">
    <property type="protein sequence ID" value="WOH08344.1"/>
    <property type="molecule type" value="Genomic_DNA"/>
</dbReference>
<reference evidence="1" key="2">
    <citation type="submission" date="2022-03" db="EMBL/GenBank/DDBJ databases">
        <title>Draft title - Genomic analysis of global carrot germplasm unveils the trajectory of domestication and the origin of high carotenoid orange carrot.</title>
        <authorList>
            <person name="Iorizzo M."/>
            <person name="Ellison S."/>
            <person name="Senalik D."/>
            <person name="Macko-Podgorni A."/>
            <person name="Grzebelus D."/>
            <person name="Bostan H."/>
            <person name="Rolling W."/>
            <person name="Curaba J."/>
            <person name="Simon P."/>
        </authorList>
    </citation>
    <scope>NUCLEOTIDE SEQUENCE</scope>
    <source>
        <tissue evidence="1">Leaf</tissue>
    </source>
</reference>
<gene>
    <name evidence="1" type="ORF">DCAR_0727783</name>
</gene>
<proteinExistence type="predicted"/>
<evidence type="ECO:0000313" key="1">
    <source>
        <dbReference type="EMBL" id="WOH08344.1"/>
    </source>
</evidence>
<protein>
    <submittedName>
        <fullName evidence="1">Uncharacterized protein</fullName>
    </submittedName>
</protein>
<organism evidence="1 2">
    <name type="scientific">Daucus carota subsp. sativus</name>
    <name type="common">Carrot</name>
    <dbReference type="NCBI Taxonomy" id="79200"/>
    <lineage>
        <taxon>Eukaryota</taxon>
        <taxon>Viridiplantae</taxon>
        <taxon>Streptophyta</taxon>
        <taxon>Embryophyta</taxon>
        <taxon>Tracheophyta</taxon>
        <taxon>Spermatophyta</taxon>
        <taxon>Magnoliopsida</taxon>
        <taxon>eudicotyledons</taxon>
        <taxon>Gunneridae</taxon>
        <taxon>Pentapetalae</taxon>
        <taxon>asterids</taxon>
        <taxon>campanulids</taxon>
        <taxon>Apiales</taxon>
        <taxon>Apiaceae</taxon>
        <taxon>Apioideae</taxon>
        <taxon>Scandiceae</taxon>
        <taxon>Daucinae</taxon>
        <taxon>Daucus</taxon>
        <taxon>Daucus sect. Daucus</taxon>
    </lineage>
</organism>
<keyword evidence="2" id="KW-1185">Reference proteome</keyword>
<sequence>MHLKKRRRAVEEPVTSENRTPLLFDVSDSVMLDKENIITPQGLHGGIRPLMKRRPLAALNDVSAININKKKQMSEVGKPQHSTNVDMAPMRQFVPNTPLRDVSARNIVRDKLIKNQSNHSTPNSHSAELRKSRLKNTLRKGMSDETPKSILSDVFNSIGSSSTNGEKTAMKKCFQNTPQILNFDEPPLHANPSDNLEEAEYARIRGIVDESPDLYEHDGRLA</sequence>
<accession>A0A164T3G8</accession>
<reference evidence="1" key="1">
    <citation type="journal article" date="2016" name="Nat. Genet.">
        <title>A high-quality carrot genome assembly provides new insights into carotenoid accumulation and asterid genome evolution.</title>
        <authorList>
            <person name="Iorizzo M."/>
            <person name="Ellison S."/>
            <person name="Senalik D."/>
            <person name="Zeng P."/>
            <person name="Satapoomin P."/>
            <person name="Huang J."/>
            <person name="Bowman M."/>
            <person name="Iovene M."/>
            <person name="Sanseverino W."/>
            <person name="Cavagnaro P."/>
            <person name="Yildiz M."/>
            <person name="Macko-Podgorni A."/>
            <person name="Moranska E."/>
            <person name="Grzebelus E."/>
            <person name="Grzebelus D."/>
            <person name="Ashrafi H."/>
            <person name="Zheng Z."/>
            <person name="Cheng S."/>
            <person name="Spooner D."/>
            <person name="Van Deynze A."/>
            <person name="Simon P."/>
        </authorList>
    </citation>
    <scope>NUCLEOTIDE SEQUENCE</scope>
    <source>
        <tissue evidence="1">Leaf</tissue>
    </source>
</reference>
<dbReference type="Proteomes" id="UP000077755">
    <property type="component" value="Chromosome 7"/>
</dbReference>
<evidence type="ECO:0000313" key="2">
    <source>
        <dbReference type="Proteomes" id="UP000077755"/>
    </source>
</evidence>
<dbReference type="AlphaFoldDB" id="A0A164T3G8"/>